<gene>
    <name evidence="1" type="ORF">ABK905_17415</name>
</gene>
<dbReference type="GO" id="GO:0016020">
    <property type="term" value="C:membrane"/>
    <property type="evidence" value="ECO:0007669"/>
    <property type="project" value="InterPro"/>
</dbReference>
<accession>A0AAU7QHZ6</accession>
<proteinExistence type="predicted"/>
<reference evidence="1" key="1">
    <citation type="submission" date="2024-06" db="EMBL/GenBank/DDBJ databases">
        <authorList>
            <person name="Coelho C."/>
            <person name="Bento M."/>
            <person name="Garcia E."/>
            <person name="Camelo A."/>
            <person name="Brandao I."/>
            <person name="Espirito Santo C."/>
            <person name="Trovao J."/>
            <person name="Verissimo A."/>
            <person name="Costa J."/>
            <person name="Tiago I."/>
        </authorList>
    </citation>
    <scope>NUCLEOTIDE SEQUENCE</scope>
    <source>
        <strain evidence="1">KWT182</strain>
    </source>
</reference>
<organism evidence="1">
    <name type="scientific">Acerihabitans sp. KWT182</name>
    <dbReference type="NCBI Taxonomy" id="3157919"/>
    <lineage>
        <taxon>Bacteria</taxon>
        <taxon>Pseudomonadati</taxon>
        <taxon>Pseudomonadota</taxon>
        <taxon>Gammaproteobacteria</taxon>
        <taxon>Enterobacterales</taxon>
        <taxon>Pectobacteriaceae</taxon>
        <taxon>Acerihabitans</taxon>
    </lineage>
</organism>
<dbReference type="PRINTS" id="PR01441">
    <property type="entry name" value="CELLSNTHASEC"/>
</dbReference>
<protein>
    <submittedName>
        <fullName evidence="1">Tetratricopeptide repeat protein</fullName>
    </submittedName>
</protein>
<dbReference type="AlphaFoldDB" id="A0AAU7QHZ6"/>
<dbReference type="InterPro" id="IPR011990">
    <property type="entry name" value="TPR-like_helical_dom_sf"/>
</dbReference>
<name>A0AAU7QHZ6_9GAMM</name>
<dbReference type="EMBL" id="CP157947">
    <property type="protein sequence ID" value="XBS71931.1"/>
    <property type="molecule type" value="Genomic_DNA"/>
</dbReference>
<dbReference type="Pfam" id="PF14559">
    <property type="entry name" value="TPR_19"/>
    <property type="match status" value="3"/>
</dbReference>
<dbReference type="GO" id="GO:0006011">
    <property type="term" value="P:UDP-alpha-D-glucose metabolic process"/>
    <property type="evidence" value="ECO:0007669"/>
    <property type="project" value="InterPro"/>
</dbReference>
<sequence>MQAQDAAFYGQLNQAKNAARAGDADRALSLSAPLAQAAGEKGLSVNLFRADLLRRKGALGDAEALYRQLIAQYANNTDAKAGLYFVLQQENKTQEARQVLATLPAAMRARFAPAGANVEPLRKEAAMAMSAGNAQQALSLLGRAMATQPDNIWPRLDAARILQKQGEDGQARALISQGTQKPGTSADNLYGAALFAADEKDWTWAQSLLARIPPSAKTAEMGDLDKRVRYRRQLAVAENYLRQGDSLAASNTLRILAQNPPTSPADVGVLAEDMMAAGDAQQAVQLVRASINGGLRGTVGEYGEHIAVLNQAGLFDEADALANNPALISASTPTEVADIRAGTAIVTADRLREEGNISAAYAKLKAEIDANPNNLDLLLAMGRVYGASGMYQDGQRIYTYVLARDPQNLAAREGEIGLALAQGDVARGQRLLAAIPPTRTPEYLLLAAQVAEAAGNHKQALALLRTAQWRRSDGGLTSAAPTMGSITDTPDIISGAQSAAPIVVADRTQQNISALADDIQNKIATWTQGGMSVRSRNGESGLSQLNEVGAPLTISGVPDDSSRLELTVTPTSLSAGGA</sequence>
<dbReference type="Gene3D" id="1.25.40.10">
    <property type="entry name" value="Tetratricopeptide repeat domain"/>
    <property type="match status" value="2"/>
</dbReference>
<dbReference type="InterPro" id="IPR003921">
    <property type="entry name" value="Cell_synth_C"/>
</dbReference>
<evidence type="ECO:0000313" key="1">
    <source>
        <dbReference type="EMBL" id="XBS71931.1"/>
    </source>
</evidence>
<dbReference type="SUPFAM" id="SSF48452">
    <property type="entry name" value="TPR-like"/>
    <property type="match status" value="2"/>
</dbReference>